<accession>A0A0A9BN72</accession>
<keyword evidence="1" id="KW-0732">Signal</keyword>
<reference evidence="2" key="1">
    <citation type="submission" date="2014-09" db="EMBL/GenBank/DDBJ databases">
        <authorList>
            <person name="Magalhaes I.L.F."/>
            <person name="Oliveira U."/>
            <person name="Santos F.R."/>
            <person name="Vidigal T.H.D.A."/>
            <person name="Brescovit A.D."/>
            <person name="Santos A.J."/>
        </authorList>
    </citation>
    <scope>NUCLEOTIDE SEQUENCE</scope>
    <source>
        <tissue evidence="2">Shoot tissue taken approximately 20 cm above the soil surface</tissue>
    </source>
</reference>
<dbReference type="AlphaFoldDB" id="A0A0A9BN72"/>
<proteinExistence type="predicted"/>
<reference evidence="2" key="2">
    <citation type="journal article" date="2015" name="Data Brief">
        <title>Shoot transcriptome of the giant reed, Arundo donax.</title>
        <authorList>
            <person name="Barrero R.A."/>
            <person name="Guerrero F.D."/>
            <person name="Moolhuijzen P."/>
            <person name="Goolsby J.A."/>
            <person name="Tidwell J."/>
            <person name="Bellgard S.E."/>
            <person name="Bellgard M.I."/>
        </authorList>
    </citation>
    <scope>NUCLEOTIDE SEQUENCE</scope>
    <source>
        <tissue evidence="2">Shoot tissue taken approximately 20 cm above the soil surface</tissue>
    </source>
</reference>
<protein>
    <submittedName>
        <fullName evidence="2">Uncharacterized protein</fullName>
    </submittedName>
</protein>
<name>A0A0A9BN72_ARUDO</name>
<sequence length="59" mass="6314">MFLGSVPLLPCCWASSLAASRPLQMAPRRARVLLKAGPCRMPPAHTDTSSTAPVRCMTC</sequence>
<evidence type="ECO:0000313" key="2">
    <source>
        <dbReference type="EMBL" id="JAD62660.1"/>
    </source>
</evidence>
<organism evidence="2">
    <name type="scientific">Arundo donax</name>
    <name type="common">Giant reed</name>
    <name type="synonym">Donax arundinaceus</name>
    <dbReference type="NCBI Taxonomy" id="35708"/>
    <lineage>
        <taxon>Eukaryota</taxon>
        <taxon>Viridiplantae</taxon>
        <taxon>Streptophyta</taxon>
        <taxon>Embryophyta</taxon>
        <taxon>Tracheophyta</taxon>
        <taxon>Spermatophyta</taxon>
        <taxon>Magnoliopsida</taxon>
        <taxon>Liliopsida</taxon>
        <taxon>Poales</taxon>
        <taxon>Poaceae</taxon>
        <taxon>PACMAD clade</taxon>
        <taxon>Arundinoideae</taxon>
        <taxon>Arundineae</taxon>
        <taxon>Arundo</taxon>
    </lineage>
</organism>
<feature type="signal peptide" evidence="1">
    <location>
        <begin position="1"/>
        <end position="18"/>
    </location>
</feature>
<feature type="chain" id="PRO_5002045818" evidence="1">
    <location>
        <begin position="19"/>
        <end position="59"/>
    </location>
</feature>
<dbReference type="EMBL" id="GBRH01235235">
    <property type="protein sequence ID" value="JAD62660.1"/>
    <property type="molecule type" value="Transcribed_RNA"/>
</dbReference>
<evidence type="ECO:0000256" key="1">
    <source>
        <dbReference type="SAM" id="SignalP"/>
    </source>
</evidence>